<evidence type="ECO:0000313" key="6">
    <source>
        <dbReference type="Proteomes" id="UP000008229"/>
    </source>
</evidence>
<dbReference type="Proteomes" id="UP000008229">
    <property type="component" value="Chromosome"/>
</dbReference>
<evidence type="ECO:0000256" key="3">
    <source>
        <dbReference type="ARBA" id="ARBA00023163"/>
    </source>
</evidence>
<dbReference type="PROSITE" id="PS50949">
    <property type="entry name" value="HTH_GNTR"/>
    <property type="match status" value="1"/>
</dbReference>
<dbReference type="SMART" id="SM00345">
    <property type="entry name" value="HTH_GNTR"/>
    <property type="match status" value="1"/>
</dbReference>
<evidence type="ECO:0000313" key="5">
    <source>
        <dbReference type="EMBL" id="ADB51187.1"/>
    </source>
</evidence>
<dbReference type="RefSeq" id="WP_012934238.1">
    <property type="nucleotide sequence ID" value="NC_013739.1"/>
</dbReference>
<proteinExistence type="predicted"/>
<reference evidence="5 6" key="1">
    <citation type="journal article" date="2010" name="Stand. Genomic Sci.">
        <title>Complete genome sequence of Conexibacter woesei type strain (ID131577).</title>
        <authorList>
            <person name="Pukall R."/>
            <person name="Lapidus A."/>
            <person name="Glavina Del Rio T."/>
            <person name="Copeland A."/>
            <person name="Tice H."/>
            <person name="Cheng J.-F."/>
            <person name="Lucas S."/>
            <person name="Chen F."/>
            <person name="Nolan M."/>
            <person name="Bruce D."/>
            <person name="Goodwin L."/>
            <person name="Pitluck S."/>
            <person name="Mavromatis K."/>
            <person name="Ivanova N."/>
            <person name="Ovchinnikova G."/>
            <person name="Pati A."/>
            <person name="Chen A."/>
            <person name="Palaniappan K."/>
            <person name="Land M."/>
            <person name="Hauser L."/>
            <person name="Chang Y.-J."/>
            <person name="Jeffries C.D."/>
            <person name="Chain P."/>
            <person name="Meincke L."/>
            <person name="Sims D."/>
            <person name="Brettin T."/>
            <person name="Detter J.C."/>
            <person name="Rohde M."/>
            <person name="Goeker M."/>
            <person name="Bristow J."/>
            <person name="Eisen J.A."/>
            <person name="Markowitz V."/>
            <person name="Kyrpides N.C."/>
            <person name="Klenk H.-P."/>
            <person name="Hugenholtz P."/>
        </authorList>
    </citation>
    <scope>NUCLEOTIDE SEQUENCE [LARGE SCALE GENOMIC DNA]</scope>
    <source>
        <strain evidence="6">DSM 14684 / CIP 108061 / JCM 11494 / NBRC 100937 / ID131577</strain>
    </source>
</reference>
<organism evidence="5 6">
    <name type="scientific">Conexibacter woesei (strain DSM 14684 / CCUG 47730 / CIP 108061 / JCM 11494 / NBRC 100937 / ID131577)</name>
    <dbReference type="NCBI Taxonomy" id="469383"/>
    <lineage>
        <taxon>Bacteria</taxon>
        <taxon>Bacillati</taxon>
        <taxon>Actinomycetota</taxon>
        <taxon>Thermoleophilia</taxon>
        <taxon>Solirubrobacterales</taxon>
        <taxon>Conexibacteraceae</taxon>
        <taxon>Conexibacter</taxon>
    </lineage>
</organism>
<gene>
    <name evidence="5" type="ordered locus">Cwoe_2768</name>
</gene>
<dbReference type="InterPro" id="IPR011711">
    <property type="entry name" value="GntR_C"/>
</dbReference>
<dbReference type="SUPFAM" id="SSF48008">
    <property type="entry name" value="GntR ligand-binding domain-like"/>
    <property type="match status" value="1"/>
</dbReference>
<protein>
    <submittedName>
        <fullName evidence="5">Transcriptional regulator, GntR family</fullName>
    </submittedName>
</protein>
<keyword evidence="3" id="KW-0804">Transcription</keyword>
<dbReference type="PANTHER" id="PTHR43537:SF20">
    <property type="entry name" value="HTH-TYPE TRANSCRIPTIONAL REPRESSOR GLAR"/>
    <property type="match status" value="1"/>
</dbReference>
<dbReference type="PANTHER" id="PTHR43537">
    <property type="entry name" value="TRANSCRIPTIONAL REGULATOR, GNTR FAMILY"/>
    <property type="match status" value="1"/>
</dbReference>
<dbReference type="InterPro" id="IPR036390">
    <property type="entry name" value="WH_DNA-bd_sf"/>
</dbReference>
<dbReference type="EMBL" id="CP001854">
    <property type="protein sequence ID" value="ADB51187.1"/>
    <property type="molecule type" value="Genomic_DNA"/>
</dbReference>
<sequence>MSRQAGGSSLVEHVHRELREDILDGRYAAGAHLRLGELAAEHGVSFIPIREALRRLEGERLVEVERNRGARVAPLSLEDARDVYASRIVVEAHALRLAFPRLTDAELSRSAAAIDAMTTLFEAGRSREAYAQHRIVHFAIYEAAESPWTLHLIAQLWAGAERYVRRSAALRGTPQEFAAEHRAVLAAVEAGDEDAAVQRLEEHLRKTQALLEGVVEPTLETE</sequence>
<dbReference type="AlphaFoldDB" id="D3FAM4"/>
<dbReference type="HOGENOM" id="CLU_017584_5_4_11"/>
<dbReference type="OrthoDB" id="8680240at2"/>
<dbReference type="CDD" id="cd07377">
    <property type="entry name" value="WHTH_GntR"/>
    <property type="match status" value="1"/>
</dbReference>
<dbReference type="GO" id="GO:0003677">
    <property type="term" value="F:DNA binding"/>
    <property type="evidence" value="ECO:0007669"/>
    <property type="project" value="UniProtKB-KW"/>
</dbReference>
<dbReference type="InterPro" id="IPR000524">
    <property type="entry name" value="Tscrpt_reg_HTH_GntR"/>
</dbReference>
<keyword evidence="6" id="KW-1185">Reference proteome</keyword>
<feature type="domain" description="HTH gntR-type" evidence="4">
    <location>
        <begin position="8"/>
        <end position="75"/>
    </location>
</feature>
<keyword evidence="2" id="KW-0238">DNA-binding</keyword>
<dbReference type="Gene3D" id="1.10.10.10">
    <property type="entry name" value="Winged helix-like DNA-binding domain superfamily/Winged helix DNA-binding domain"/>
    <property type="match status" value="1"/>
</dbReference>
<dbReference type="InterPro" id="IPR036388">
    <property type="entry name" value="WH-like_DNA-bd_sf"/>
</dbReference>
<dbReference type="GO" id="GO:0003700">
    <property type="term" value="F:DNA-binding transcription factor activity"/>
    <property type="evidence" value="ECO:0007669"/>
    <property type="project" value="InterPro"/>
</dbReference>
<dbReference type="Pfam" id="PF00392">
    <property type="entry name" value="GntR"/>
    <property type="match status" value="1"/>
</dbReference>
<dbReference type="Pfam" id="PF07729">
    <property type="entry name" value="FCD"/>
    <property type="match status" value="1"/>
</dbReference>
<dbReference type="Gene3D" id="1.20.120.530">
    <property type="entry name" value="GntR ligand-binding domain-like"/>
    <property type="match status" value="1"/>
</dbReference>
<keyword evidence="1" id="KW-0805">Transcription regulation</keyword>
<dbReference type="KEGG" id="cwo:Cwoe_2768"/>
<dbReference type="InterPro" id="IPR008920">
    <property type="entry name" value="TF_FadR/GntR_C"/>
</dbReference>
<dbReference type="eggNOG" id="COG1802">
    <property type="taxonomic scope" value="Bacteria"/>
</dbReference>
<dbReference type="SMART" id="SM00895">
    <property type="entry name" value="FCD"/>
    <property type="match status" value="1"/>
</dbReference>
<evidence type="ECO:0000256" key="1">
    <source>
        <dbReference type="ARBA" id="ARBA00023015"/>
    </source>
</evidence>
<reference evidence="6" key="2">
    <citation type="submission" date="2010-01" db="EMBL/GenBank/DDBJ databases">
        <title>The complete genome of Conexibacter woesei DSM 14684.</title>
        <authorList>
            <consortium name="US DOE Joint Genome Institute (JGI-PGF)"/>
            <person name="Lucas S."/>
            <person name="Copeland A."/>
            <person name="Lapidus A."/>
            <person name="Glavina del Rio T."/>
            <person name="Dalin E."/>
            <person name="Tice H."/>
            <person name="Bruce D."/>
            <person name="Goodwin L."/>
            <person name="Pitluck S."/>
            <person name="Kyrpides N."/>
            <person name="Mavromatis K."/>
            <person name="Ivanova N."/>
            <person name="Mikhailova N."/>
            <person name="Chertkov O."/>
            <person name="Brettin T."/>
            <person name="Detter J.C."/>
            <person name="Han C."/>
            <person name="Larimer F."/>
            <person name="Land M."/>
            <person name="Hauser L."/>
            <person name="Markowitz V."/>
            <person name="Cheng J.-F."/>
            <person name="Hugenholtz P."/>
            <person name="Woyke T."/>
            <person name="Wu D."/>
            <person name="Pukall R."/>
            <person name="Steenblock K."/>
            <person name="Schneider S."/>
            <person name="Klenk H.-P."/>
            <person name="Eisen J.A."/>
        </authorList>
    </citation>
    <scope>NUCLEOTIDE SEQUENCE [LARGE SCALE GENOMIC DNA]</scope>
    <source>
        <strain evidence="6">DSM 14684 / CIP 108061 / JCM 11494 / NBRC 100937 / ID131577</strain>
    </source>
</reference>
<evidence type="ECO:0000259" key="4">
    <source>
        <dbReference type="PROSITE" id="PS50949"/>
    </source>
</evidence>
<dbReference type="SUPFAM" id="SSF46785">
    <property type="entry name" value="Winged helix' DNA-binding domain"/>
    <property type="match status" value="1"/>
</dbReference>
<accession>D3FAM4</accession>
<evidence type="ECO:0000256" key="2">
    <source>
        <dbReference type="ARBA" id="ARBA00023125"/>
    </source>
</evidence>
<dbReference type="STRING" id="469383.Cwoe_2768"/>
<name>D3FAM4_CONWI</name>